<organism evidence="2 3">
    <name type="scientific">Corynespora cassiicola Philippines</name>
    <dbReference type="NCBI Taxonomy" id="1448308"/>
    <lineage>
        <taxon>Eukaryota</taxon>
        <taxon>Fungi</taxon>
        <taxon>Dikarya</taxon>
        <taxon>Ascomycota</taxon>
        <taxon>Pezizomycotina</taxon>
        <taxon>Dothideomycetes</taxon>
        <taxon>Pleosporomycetidae</taxon>
        <taxon>Pleosporales</taxon>
        <taxon>Corynesporascaceae</taxon>
        <taxon>Corynespora</taxon>
    </lineage>
</organism>
<dbReference type="AlphaFoldDB" id="A0A2T2P215"/>
<evidence type="ECO:0000313" key="2">
    <source>
        <dbReference type="EMBL" id="PSN71711.1"/>
    </source>
</evidence>
<keyword evidence="1" id="KW-1133">Transmembrane helix</keyword>
<dbReference type="STRING" id="1448308.A0A2T2P215"/>
<keyword evidence="3" id="KW-1185">Reference proteome</keyword>
<accession>A0A2T2P215</accession>
<dbReference type="OrthoDB" id="5392974at2759"/>
<name>A0A2T2P215_CORCC</name>
<reference evidence="2 3" key="1">
    <citation type="journal article" date="2018" name="Front. Microbiol.">
        <title>Genome-Wide Analysis of Corynespora cassiicola Leaf Fall Disease Putative Effectors.</title>
        <authorList>
            <person name="Lopez D."/>
            <person name="Ribeiro S."/>
            <person name="Label P."/>
            <person name="Fumanal B."/>
            <person name="Venisse J.S."/>
            <person name="Kohler A."/>
            <person name="de Oliveira R.R."/>
            <person name="Labutti K."/>
            <person name="Lipzen A."/>
            <person name="Lail K."/>
            <person name="Bauer D."/>
            <person name="Ohm R.A."/>
            <person name="Barry K.W."/>
            <person name="Spatafora J."/>
            <person name="Grigoriev I.V."/>
            <person name="Martin F.M."/>
            <person name="Pujade-Renaud V."/>
        </authorList>
    </citation>
    <scope>NUCLEOTIDE SEQUENCE [LARGE SCALE GENOMIC DNA]</scope>
    <source>
        <strain evidence="2 3">Philippines</strain>
    </source>
</reference>
<protein>
    <submittedName>
        <fullName evidence="2">Uncharacterized protein</fullName>
    </submittedName>
</protein>
<keyword evidence="1" id="KW-0812">Transmembrane</keyword>
<feature type="transmembrane region" description="Helical" evidence="1">
    <location>
        <begin position="396"/>
        <end position="417"/>
    </location>
</feature>
<proteinExistence type="predicted"/>
<keyword evidence="1" id="KW-0472">Membrane</keyword>
<evidence type="ECO:0000256" key="1">
    <source>
        <dbReference type="SAM" id="Phobius"/>
    </source>
</evidence>
<sequence length="474" mass="54697">MAMNQEPRTDRIRRKLDWKFWPTSPVSGNFSALDLHLSSHPELEDQALIAWGFAESEKYQGSKAKVDIYGGFDNNLRWHSNVDDEKLEGFVSKYLLPGGTPESGPASKRSVGFFFVNTISNSNQGWLPGNFHIQPRTLRSLQKAGLSGAILTSMWSPEGVWAKMGNQCFTKHDENEVLSSFEICYRYVCGWDTGAGITQSIRTRNTITYFCINYPSQALDRLQAYLQADPSLAYRDFFLDALCADDSLKQWQIDIGQRRSLLLYHERKYENEDIDFDGATKQLHRLSRDLNTIGQDCRDFDAQLGFLNKTYHKYMNKLQDSKNNWRVDKSRDMGETFEALKSQCDNCARWAVVYRERTNIRINLLFHLANQRESRTNTEIAASTAKVAEQTRRDSASMITIAAVTMFFLPGTFISAILSTTFFEFGDDRLQVSKQWWILPVVTIPLMMVVFAVWLGWHYFKFRIRDGERIRKNV</sequence>
<dbReference type="Gene3D" id="1.20.58.340">
    <property type="entry name" value="Magnesium transport protein CorA, transmembrane region"/>
    <property type="match status" value="1"/>
</dbReference>
<evidence type="ECO:0000313" key="3">
    <source>
        <dbReference type="Proteomes" id="UP000240883"/>
    </source>
</evidence>
<dbReference type="Proteomes" id="UP000240883">
    <property type="component" value="Unassembled WGS sequence"/>
</dbReference>
<dbReference type="EMBL" id="KZ678130">
    <property type="protein sequence ID" value="PSN71711.1"/>
    <property type="molecule type" value="Genomic_DNA"/>
</dbReference>
<gene>
    <name evidence="2" type="ORF">BS50DRAFT_234525</name>
</gene>
<feature type="transmembrane region" description="Helical" evidence="1">
    <location>
        <begin position="437"/>
        <end position="460"/>
    </location>
</feature>